<dbReference type="PANTHER" id="PTHR33392:SF6">
    <property type="entry name" value="POLYISOPRENYL-TEICHOIC ACID--PEPTIDOGLYCAN TEICHOIC ACID TRANSFERASE TAGU"/>
    <property type="match status" value="1"/>
</dbReference>
<dbReference type="STRING" id="81858.BST23_23125"/>
<evidence type="ECO:0000259" key="2">
    <source>
        <dbReference type="Pfam" id="PF03816"/>
    </source>
</evidence>
<evidence type="ECO:0000256" key="1">
    <source>
        <dbReference type="ARBA" id="ARBA00006068"/>
    </source>
</evidence>
<gene>
    <name evidence="3" type="ORF">BST23_23125</name>
</gene>
<name>A0A1X0CJ12_9MYCO</name>
<reference evidence="3 4" key="1">
    <citation type="submission" date="2017-02" db="EMBL/GenBank/DDBJ databases">
        <title>The new phylogeny of genus Mycobacterium.</title>
        <authorList>
            <person name="Tortoli E."/>
            <person name="Trovato A."/>
            <person name="Cirillo D.M."/>
        </authorList>
    </citation>
    <scope>NUCLEOTIDE SEQUENCE [LARGE SCALE GENOMIC DNA]</scope>
    <source>
        <strain evidence="3 4">FI-09383</strain>
    </source>
</reference>
<evidence type="ECO:0000313" key="3">
    <source>
        <dbReference type="EMBL" id="ORA60151.1"/>
    </source>
</evidence>
<comment type="similarity">
    <text evidence="1">Belongs to the LytR/CpsA/Psr (LCP) family.</text>
</comment>
<dbReference type="PANTHER" id="PTHR33392">
    <property type="entry name" value="POLYISOPRENYL-TEICHOIC ACID--PEPTIDOGLYCAN TEICHOIC ACID TRANSFERASE TAGU"/>
    <property type="match status" value="1"/>
</dbReference>
<dbReference type="NCBIfam" id="TIGR00350">
    <property type="entry name" value="lytR_cpsA_psr"/>
    <property type="match status" value="1"/>
</dbReference>
<organism evidence="3 4">
    <name type="scientific">Mycolicibacterium elephantis</name>
    <dbReference type="NCBI Taxonomy" id="81858"/>
    <lineage>
        <taxon>Bacteria</taxon>
        <taxon>Bacillati</taxon>
        <taxon>Actinomycetota</taxon>
        <taxon>Actinomycetes</taxon>
        <taxon>Mycobacteriales</taxon>
        <taxon>Mycobacteriaceae</taxon>
        <taxon>Mycolicibacterium</taxon>
    </lineage>
</organism>
<dbReference type="InterPro" id="IPR004474">
    <property type="entry name" value="LytR_CpsA_psr"/>
</dbReference>
<sequence length="311" mass="32842">MLMAFLLVAVVAVVATGVWLDRSLQRIPALSDYPGRPAAGAGTTWLLVGSDSRQNLTPEQQADLATGGDLGDGRTDTILLLHIPALWSSTGTTLVSIPRDSYVEVPGYGSDKINAAFTFGGAPLLAQTVEQATGLRLDHYAEIGFDGFAVMVDAVGGVTMCLDEPVDDPLAGVNLPAGCQKLDGRSALGYVRTRATPRADLDRMLRQRAFMAALLHRAASPVVLLNPLRWQPMAEALSKAVAVDQGAHIWDLARLAWAMRGDVSTVTVPIGEFTGSASGSVVVWDSDAADQLFAALRSDAPVPQDVLDAQP</sequence>
<dbReference type="EMBL" id="MVHP01000038">
    <property type="protein sequence ID" value="ORA60151.1"/>
    <property type="molecule type" value="Genomic_DNA"/>
</dbReference>
<dbReference type="Pfam" id="PF03816">
    <property type="entry name" value="LytR_cpsA_psr"/>
    <property type="match status" value="1"/>
</dbReference>
<evidence type="ECO:0000313" key="4">
    <source>
        <dbReference type="Proteomes" id="UP000192772"/>
    </source>
</evidence>
<dbReference type="OrthoDB" id="9782542at2"/>
<dbReference type="InterPro" id="IPR050922">
    <property type="entry name" value="LytR/CpsA/Psr_CW_biosynth"/>
</dbReference>
<proteinExistence type="inferred from homology"/>
<feature type="domain" description="Cell envelope-related transcriptional attenuator" evidence="2">
    <location>
        <begin position="74"/>
        <end position="219"/>
    </location>
</feature>
<protein>
    <submittedName>
        <fullName evidence="3">LytTR family transcriptional regulator</fullName>
    </submittedName>
</protein>
<dbReference type="AlphaFoldDB" id="A0A1X0CJ12"/>
<dbReference type="RefSeq" id="WP_109749277.1">
    <property type="nucleotide sequence ID" value="NZ_MVHP01000038.1"/>
</dbReference>
<accession>A0A1X0CJ12</accession>
<dbReference type="Gene3D" id="3.40.630.190">
    <property type="entry name" value="LCP protein"/>
    <property type="match status" value="1"/>
</dbReference>
<comment type="caution">
    <text evidence="3">The sequence shown here is derived from an EMBL/GenBank/DDBJ whole genome shotgun (WGS) entry which is preliminary data.</text>
</comment>
<dbReference type="Proteomes" id="UP000192772">
    <property type="component" value="Unassembled WGS sequence"/>
</dbReference>